<dbReference type="PANTHER" id="PTHR15503:SF45">
    <property type="entry name" value="RNA-DIRECTED DNA POLYMERASE HOMOLOG"/>
    <property type="match status" value="1"/>
</dbReference>
<dbReference type="CDD" id="cd00303">
    <property type="entry name" value="retropepsin_like"/>
    <property type="match status" value="1"/>
</dbReference>
<proteinExistence type="predicted"/>
<dbReference type="SMART" id="SM00343">
    <property type="entry name" value="ZnF_C2HC"/>
    <property type="match status" value="1"/>
</dbReference>
<dbReference type="GO" id="GO:0008270">
    <property type="term" value="F:zinc ion binding"/>
    <property type="evidence" value="ECO:0007669"/>
    <property type="project" value="InterPro"/>
</dbReference>
<evidence type="ECO:0000313" key="2">
    <source>
        <dbReference type="Proteomes" id="UP000515211"/>
    </source>
</evidence>
<dbReference type="InterPro" id="IPR032567">
    <property type="entry name" value="RTL1-rel"/>
</dbReference>
<keyword evidence="2" id="KW-1185">Reference proteome</keyword>
<evidence type="ECO:0000313" key="3">
    <source>
        <dbReference type="RefSeq" id="XP_052111974.1"/>
    </source>
</evidence>
<dbReference type="GeneID" id="127747506"/>
<dbReference type="KEGG" id="adu:127743839"/>
<reference evidence="3 4" key="2">
    <citation type="submission" date="2025-04" db="UniProtKB">
        <authorList>
            <consortium name="RefSeq"/>
        </authorList>
    </citation>
    <scope>IDENTIFICATION</scope>
    <source>
        <tissue evidence="3 4">Whole plant</tissue>
    </source>
</reference>
<dbReference type="InterPro" id="IPR021109">
    <property type="entry name" value="Peptidase_aspartic_dom_sf"/>
</dbReference>
<sequence length="281" mass="32212">MSVTDYTNRFEKLCRFSRICHGAPEDFEEWKCIKYEGGMRSDILSTVGPMEIRIFSELVNNSRVVDDCARKAALDKGDHRTFNNFRGFNNNNNQRRGKGRHIWNPPNNLTCRRCGAYHPNSPCRARVGVCYYCGGAEHLSWNCPERKRQEAEKVQQQRRVFTISADGAERSDTLIRGKCEIGGTILIALFDTRASHSFISFEKANELGLKITMLTYDLHVHTLASETVVTRLGCQQVPFRIKHRIFVHDLICLPMTGLDLILGLDWLSKNHVLLDCFERSL</sequence>
<dbReference type="GO" id="GO:0003676">
    <property type="term" value="F:nucleic acid binding"/>
    <property type="evidence" value="ECO:0007669"/>
    <property type="project" value="InterPro"/>
</dbReference>
<evidence type="ECO:0000259" key="1">
    <source>
        <dbReference type="SMART" id="SM00343"/>
    </source>
</evidence>
<dbReference type="AlphaFoldDB" id="A0A9C6WTE0"/>
<dbReference type="PANTHER" id="PTHR15503">
    <property type="entry name" value="LDOC1 RELATED"/>
    <property type="match status" value="1"/>
</dbReference>
<dbReference type="Gene3D" id="4.10.60.10">
    <property type="entry name" value="Zinc finger, CCHC-type"/>
    <property type="match status" value="1"/>
</dbReference>
<dbReference type="InterPro" id="IPR001878">
    <property type="entry name" value="Znf_CCHC"/>
</dbReference>
<organism evidence="2 4">
    <name type="scientific">Arachis duranensis</name>
    <name type="common">Wild peanut</name>
    <dbReference type="NCBI Taxonomy" id="130453"/>
    <lineage>
        <taxon>Eukaryota</taxon>
        <taxon>Viridiplantae</taxon>
        <taxon>Streptophyta</taxon>
        <taxon>Embryophyta</taxon>
        <taxon>Tracheophyta</taxon>
        <taxon>Spermatophyta</taxon>
        <taxon>Magnoliopsida</taxon>
        <taxon>eudicotyledons</taxon>
        <taxon>Gunneridae</taxon>
        <taxon>Pentapetalae</taxon>
        <taxon>rosids</taxon>
        <taxon>fabids</taxon>
        <taxon>Fabales</taxon>
        <taxon>Fabaceae</taxon>
        <taxon>Papilionoideae</taxon>
        <taxon>50 kb inversion clade</taxon>
        <taxon>dalbergioids sensu lato</taxon>
        <taxon>Dalbergieae</taxon>
        <taxon>Pterocarpus clade</taxon>
        <taxon>Arachis</taxon>
    </lineage>
</organism>
<dbReference type="KEGG" id="adu:127747506"/>
<protein>
    <submittedName>
        <fullName evidence="3">Uncharacterized protein LOC127743839</fullName>
    </submittedName>
    <submittedName>
        <fullName evidence="4">Uncharacterized protein LOC127747506</fullName>
    </submittedName>
</protein>
<dbReference type="InterPro" id="IPR036875">
    <property type="entry name" value="Znf_CCHC_sf"/>
</dbReference>
<dbReference type="SUPFAM" id="SSF50630">
    <property type="entry name" value="Acid proteases"/>
    <property type="match status" value="1"/>
</dbReference>
<reference evidence="2" key="1">
    <citation type="journal article" date="2016" name="Nat. Genet.">
        <title>The genome sequences of Arachis duranensis and Arachis ipaensis, the diploid ancestors of cultivated peanut.</title>
        <authorList>
            <person name="Bertioli D.J."/>
            <person name="Cannon S.B."/>
            <person name="Froenicke L."/>
            <person name="Huang G."/>
            <person name="Farmer A.D."/>
            <person name="Cannon E.K."/>
            <person name="Liu X."/>
            <person name="Gao D."/>
            <person name="Clevenger J."/>
            <person name="Dash S."/>
            <person name="Ren L."/>
            <person name="Moretzsohn M.C."/>
            <person name="Shirasawa K."/>
            <person name="Huang W."/>
            <person name="Vidigal B."/>
            <person name="Abernathy B."/>
            <person name="Chu Y."/>
            <person name="Niederhuth C.E."/>
            <person name="Umale P."/>
            <person name="Araujo A.C."/>
            <person name="Kozik A."/>
            <person name="Kim K.D."/>
            <person name="Burow M.D."/>
            <person name="Varshney R.K."/>
            <person name="Wang X."/>
            <person name="Zhang X."/>
            <person name="Barkley N."/>
            <person name="Guimaraes P.M."/>
            <person name="Isobe S."/>
            <person name="Guo B."/>
            <person name="Liao B."/>
            <person name="Stalker H.T."/>
            <person name="Schmitz R.J."/>
            <person name="Scheffler B.E."/>
            <person name="Leal-Bertioli S.C."/>
            <person name="Xun X."/>
            <person name="Jackson S.A."/>
            <person name="Michelmore R."/>
            <person name="Ozias-Akins P."/>
        </authorList>
    </citation>
    <scope>NUCLEOTIDE SEQUENCE [LARGE SCALE GENOMIC DNA]</scope>
    <source>
        <strain evidence="2">cv. V14167</strain>
    </source>
</reference>
<dbReference type="Gene3D" id="2.40.70.10">
    <property type="entry name" value="Acid Proteases"/>
    <property type="match status" value="1"/>
</dbReference>
<feature type="domain" description="CCHC-type" evidence="1">
    <location>
        <begin position="129"/>
        <end position="145"/>
    </location>
</feature>
<dbReference type="Pfam" id="PF08284">
    <property type="entry name" value="RVP_2"/>
    <property type="match status" value="1"/>
</dbReference>
<dbReference type="SUPFAM" id="SSF57756">
    <property type="entry name" value="Retrovirus zinc finger-like domains"/>
    <property type="match status" value="1"/>
</dbReference>
<evidence type="ECO:0000313" key="4">
    <source>
        <dbReference type="RefSeq" id="XP_052117439.1"/>
    </source>
</evidence>
<gene>
    <name evidence="4" type="primary">LOC127747506</name>
    <name evidence="3" type="synonym">LOC127743839</name>
</gene>
<dbReference type="RefSeq" id="XP_052111974.1">
    <property type="nucleotide sequence ID" value="XM_052256014.1"/>
</dbReference>
<name>A0A9C6WTE0_ARADU</name>
<accession>A0A9C6WTE0</accession>
<dbReference type="Proteomes" id="UP000515211">
    <property type="component" value="Chromosome 1"/>
</dbReference>
<dbReference type="RefSeq" id="XP_052117439.1">
    <property type="nucleotide sequence ID" value="XM_052261479.1"/>
</dbReference>